<organism evidence="10 11">
    <name type="scientific">Chromobacterium indicum</name>
    <dbReference type="NCBI Taxonomy" id="3110228"/>
    <lineage>
        <taxon>Bacteria</taxon>
        <taxon>Pseudomonadati</taxon>
        <taxon>Pseudomonadota</taxon>
        <taxon>Betaproteobacteria</taxon>
        <taxon>Neisseriales</taxon>
        <taxon>Chromobacteriaceae</taxon>
        <taxon>Chromobacterium</taxon>
    </lineage>
</organism>
<keyword evidence="10" id="KW-0282">Flagellum</keyword>
<evidence type="ECO:0000256" key="5">
    <source>
        <dbReference type="ARBA" id="ARBA00023015"/>
    </source>
</evidence>
<dbReference type="InterPro" id="IPR031316">
    <property type="entry name" value="FlgM_C"/>
</dbReference>
<evidence type="ECO:0000256" key="1">
    <source>
        <dbReference type="ARBA" id="ARBA00005322"/>
    </source>
</evidence>
<evidence type="ECO:0000256" key="3">
    <source>
        <dbReference type="ARBA" id="ARBA00022491"/>
    </source>
</evidence>
<dbReference type="Proteomes" id="UP001405405">
    <property type="component" value="Unassembled WGS sequence"/>
</dbReference>
<name>A0ABV0CLY6_9NEIS</name>
<keyword evidence="10" id="KW-0966">Cell projection</keyword>
<proteinExistence type="inferred from homology"/>
<sequence length="113" mass="11889">MFSRFKFGGRGSPCIGITPIQLLGRQMQISSLSTWRGEKAAAGKSETASATDAAPRAISSVASAEAPLAASLQAMPEIDQSKVEAVRAALARGEVRFDAQRLAGLIEQYHGGR</sequence>
<evidence type="ECO:0000256" key="6">
    <source>
        <dbReference type="ARBA" id="ARBA00023163"/>
    </source>
</evidence>
<evidence type="ECO:0000256" key="7">
    <source>
        <dbReference type="ARBA" id="ARBA00024739"/>
    </source>
</evidence>
<dbReference type="Pfam" id="PF04316">
    <property type="entry name" value="FlgM"/>
    <property type="match status" value="1"/>
</dbReference>
<dbReference type="EMBL" id="JAYFSJ010000009">
    <property type="protein sequence ID" value="MEN7431913.1"/>
    <property type="molecule type" value="Genomic_DNA"/>
</dbReference>
<comment type="caution">
    <text evidence="10">The sequence shown here is derived from an EMBL/GenBank/DDBJ whole genome shotgun (WGS) entry which is preliminary data.</text>
</comment>
<keyword evidence="3" id="KW-0678">Repressor</keyword>
<keyword evidence="4" id="KW-1005">Bacterial flagellum biogenesis</keyword>
<accession>A0ABV0CLY6</accession>
<keyword evidence="6" id="KW-0804">Transcription</keyword>
<evidence type="ECO:0000256" key="8">
    <source>
        <dbReference type="ARBA" id="ARBA00030117"/>
    </source>
</evidence>
<dbReference type="SUPFAM" id="SSF101498">
    <property type="entry name" value="Anti-sigma factor FlgM"/>
    <property type="match status" value="1"/>
</dbReference>
<keyword evidence="10" id="KW-0969">Cilium</keyword>
<evidence type="ECO:0000313" key="10">
    <source>
        <dbReference type="EMBL" id="MEN7431913.1"/>
    </source>
</evidence>
<protein>
    <recommendedName>
        <fullName evidence="2">Negative regulator of flagellin synthesis</fullName>
    </recommendedName>
    <alternativeName>
        <fullName evidence="8">Anti-sigma-28 factor</fullName>
    </alternativeName>
</protein>
<dbReference type="InterPro" id="IPR007412">
    <property type="entry name" value="FlgM"/>
</dbReference>
<keyword evidence="11" id="KW-1185">Reference proteome</keyword>
<evidence type="ECO:0000256" key="2">
    <source>
        <dbReference type="ARBA" id="ARBA00017823"/>
    </source>
</evidence>
<gene>
    <name evidence="10" type="primary">flgM</name>
    <name evidence="10" type="ORF">VA599_14255</name>
</gene>
<dbReference type="NCBIfam" id="TIGR03824">
    <property type="entry name" value="FlgM_jcvi"/>
    <property type="match status" value="1"/>
</dbReference>
<evidence type="ECO:0000313" key="11">
    <source>
        <dbReference type="Proteomes" id="UP001405405"/>
    </source>
</evidence>
<feature type="domain" description="Anti-sigma-28 factor FlgM C-terminal" evidence="9">
    <location>
        <begin position="58"/>
        <end position="103"/>
    </location>
</feature>
<dbReference type="RefSeq" id="WP_081665738.1">
    <property type="nucleotide sequence ID" value="NZ_JAYFSJ010000009.1"/>
</dbReference>
<evidence type="ECO:0000256" key="4">
    <source>
        <dbReference type="ARBA" id="ARBA00022795"/>
    </source>
</evidence>
<reference evidence="10 11" key="1">
    <citation type="submission" date="2023-12" db="EMBL/GenBank/DDBJ databases">
        <title>Chromobacterium sp. strain TRC.1.1.SA producing antimicrobial pigment.</title>
        <authorList>
            <person name="Verma N."/>
            <person name="Choksket S."/>
            <person name="Pinnaka A.K."/>
            <person name="Korpole S."/>
        </authorList>
    </citation>
    <scope>NUCLEOTIDE SEQUENCE [LARGE SCALE GENOMIC DNA]</scope>
    <source>
        <strain evidence="10 11">TRC1.1.SA</strain>
    </source>
</reference>
<dbReference type="InterPro" id="IPR035890">
    <property type="entry name" value="Anti-sigma-28_factor_FlgM_sf"/>
</dbReference>
<keyword evidence="5" id="KW-0805">Transcription regulation</keyword>
<comment type="function">
    <text evidence="7">Responsible for the coupling of flagellin expression to flagellar assembly by preventing expression of the flagellin genes when a component of the middle class of proteins is defective. It negatively regulates flagellar genes by inhibiting the activity of FliA by directly binding to FliA.</text>
</comment>
<evidence type="ECO:0000259" key="9">
    <source>
        <dbReference type="Pfam" id="PF04316"/>
    </source>
</evidence>
<comment type="similarity">
    <text evidence="1">Belongs to the FlgM family.</text>
</comment>